<feature type="transmembrane region" description="Helical" evidence="6">
    <location>
        <begin position="55"/>
        <end position="74"/>
    </location>
</feature>
<feature type="transmembrane region" description="Helical" evidence="6">
    <location>
        <begin position="233"/>
        <end position="251"/>
    </location>
</feature>
<dbReference type="GO" id="GO:0016755">
    <property type="term" value="F:aminoacyltransferase activity"/>
    <property type="evidence" value="ECO:0007669"/>
    <property type="project" value="TreeGrafter"/>
</dbReference>
<keyword evidence="9" id="KW-1185">Reference proteome</keyword>
<feature type="transmembrane region" description="Helical" evidence="6">
    <location>
        <begin position="17"/>
        <end position="35"/>
    </location>
</feature>
<proteinExistence type="predicted"/>
<feature type="transmembrane region" description="Helical" evidence="6">
    <location>
        <begin position="286"/>
        <end position="306"/>
    </location>
</feature>
<feature type="transmembrane region" description="Helical" evidence="6">
    <location>
        <begin position="484"/>
        <end position="504"/>
    </location>
</feature>
<dbReference type="InterPro" id="IPR016181">
    <property type="entry name" value="Acyl_CoA_acyltransferase"/>
</dbReference>
<evidence type="ECO:0000256" key="6">
    <source>
        <dbReference type="SAM" id="Phobius"/>
    </source>
</evidence>
<reference evidence="8 9" key="1">
    <citation type="submission" date="2014-12" db="EMBL/GenBank/DDBJ databases">
        <title>Draft genome sequences of 29 type strains of Enterococci.</title>
        <authorList>
            <person name="Zhong Z."/>
            <person name="Sun Z."/>
            <person name="Liu W."/>
            <person name="Zhang W."/>
            <person name="Zhang H."/>
        </authorList>
    </citation>
    <scope>NUCLEOTIDE SEQUENCE [LARGE SCALE GENOMIC DNA]</scope>
    <source>
        <strain evidence="8 9">DSM 17122</strain>
    </source>
</reference>
<name>A0A1L8TQV5_9ENTE</name>
<evidence type="ECO:0000259" key="7">
    <source>
        <dbReference type="Pfam" id="PF09924"/>
    </source>
</evidence>
<keyword evidence="4 6" id="KW-1133">Transmembrane helix</keyword>
<dbReference type="OrthoDB" id="145485at2"/>
<evidence type="ECO:0000313" key="9">
    <source>
        <dbReference type="Proteomes" id="UP000182077"/>
    </source>
</evidence>
<dbReference type="STRING" id="249189.RV04_GL001088"/>
<dbReference type="PANTHER" id="PTHR34697">
    <property type="entry name" value="PHOSPHATIDYLGLYCEROL LYSYLTRANSFERASE"/>
    <property type="match status" value="1"/>
</dbReference>
<accession>A0A1L8TQV5</accession>
<dbReference type="Pfam" id="PF09924">
    <property type="entry name" value="LPG_synthase_C"/>
    <property type="match status" value="1"/>
</dbReference>
<dbReference type="GO" id="GO:0055091">
    <property type="term" value="P:phospholipid homeostasis"/>
    <property type="evidence" value="ECO:0007669"/>
    <property type="project" value="TreeGrafter"/>
</dbReference>
<feature type="transmembrane region" description="Helical" evidence="6">
    <location>
        <begin position="94"/>
        <end position="113"/>
    </location>
</feature>
<feature type="transmembrane region" description="Helical" evidence="6">
    <location>
        <begin position="166"/>
        <end position="186"/>
    </location>
</feature>
<evidence type="ECO:0000313" key="8">
    <source>
        <dbReference type="EMBL" id="OJG46660.1"/>
    </source>
</evidence>
<sequence length="859" mass="97818">MGKFVEWFKIHLSKLKTIFLISVIVIVIFELSNIAKTISLDQLSDIFSRISLKNILLMALIGLISVTPMIGYDFTLNHILEQKPKKLYVFETSWFVNTLNNIAGFGGVVSAGLRSEFYGKQTSGKKVIQALSKILVFTMSGLSIYALLSFFLVIFDDHNEYLRQYWIWLIAGGLYFPIVFCLSLFGKGEYLGDLKSSHRLQLIGYSFLEWTGVLVSFISTGLLMGVSVSVRDVVPLFIAATVIGIVSMIPGELGSFDLMMIFGLSALGTSRETVIAWILLFRLFYYLVPFAIGLILFFKNISSTINERYKGIPLSLLKEVAHKLESFLLYFTGIMLVLSATIPEAFIRVSFLRHLNPIHSRVIVVFPAILLGFLLMVLGRGVSARVKRAYIPTIVIVAATFLYSMLAGFRLSSGVFLTLVLLFVIFSKNELFREQLVYSAEWLTIDGIIMGSLAILYIIIGVYNSPKIHHRHRLPDFFLFPSEQIWVVGFIAIFIGAFFVLLLIRFLKNKRIQIGETLDESRIQHILTTHGGNADSQLVFLNDKKVFYYNDGEEDTVFFQLSTFNNKILVMGDPSGKATDFESATEELIKQADRYNYLPVFYENSEEMVMILHEFGYDFIKFGERAHVFLPDFTMSGKKMKGQRASFNKVLKEGYQFDVLKPPFSAETMQNLRSISDEWLDGRKEKGFSLGFFSEDYLQRAPIAVIKNGGDDIVAFANFMPTYTDNIGTIDLMRHSPEKAPGGTMDFLFINLFQYMRDELGLEYFDLGMAPLANVGTSRKSFTQERIAYLVYNFGSRFYSFGGLKDYKDKYATKWLPEYVLYSRDSWIGYVMIALLITDNAPVQGEKKYRGLRRFIFKT</sequence>
<feature type="transmembrane region" description="Helical" evidence="6">
    <location>
        <begin position="358"/>
        <end position="378"/>
    </location>
</feature>
<evidence type="ECO:0000256" key="5">
    <source>
        <dbReference type="ARBA" id="ARBA00023136"/>
    </source>
</evidence>
<feature type="transmembrane region" description="Helical" evidence="6">
    <location>
        <begin position="207"/>
        <end position="227"/>
    </location>
</feature>
<dbReference type="InterPro" id="IPR024320">
    <property type="entry name" value="LPG_synthase_C"/>
</dbReference>
<organism evidence="8 9">
    <name type="scientific">Enterococcus hermanniensis</name>
    <dbReference type="NCBI Taxonomy" id="249189"/>
    <lineage>
        <taxon>Bacteria</taxon>
        <taxon>Bacillati</taxon>
        <taxon>Bacillota</taxon>
        <taxon>Bacilli</taxon>
        <taxon>Lactobacillales</taxon>
        <taxon>Enterococcaceae</taxon>
        <taxon>Enterococcus</taxon>
    </lineage>
</organism>
<comment type="caution">
    <text evidence="8">The sequence shown here is derived from an EMBL/GenBank/DDBJ whole genome shotgun (WGS) entry which is preliminary data.</text>
</comment>
<dbReference type="RefSeq" id="WP_071857115.1">
    <property type="nucleotide sequence ID" value="NZ_JBHSHK010000005.1"/>
</dbReference>
<feature type="transmembrane region" description="Helical" evidence="6">
    <location>
        <begin position="415"/>
        <end position="431"/>
    </location>
</feature>
<protein>
    <submittedName>
        <fullName evidence="8">Phosphatidylglycerol lysyltransferase</fullName>
    </submittedName>
</protein>
<evidence type="ECO:0000256" key="4">
    <source>
        <dbReference type="ARBA" id="ARBA00022989"/>
    </source>
</evidence>
<evidence type="ECO:0000256" key="3">
    <source>
        <dbReference type="ARBA" id="ARBA00022692"/>
    </source>
</evidence>
<feature type="domain" description="Phosphatidylglycerol lysyltransferase C-terminal" evidence="7">
    <location>
        <begin position="527"/>
        <end position="822"/>
    </location>
</feature>
<keyword evidence="8" id="KW-0808">Transferase</keyword>
<dbReference type="PANTHER" id="PTHR34697:SF2">
    <property type="entry name" value="PHOSPHATIDYLGLYCEROL LYSYLTRANSFERASE"/>
    <property type="match status" value="1"/>
</dbReference>
<gene>
    <name evidence="8" type="ORF">RV04_GL001088</name>
</gene>
<dbReference type="EMBL" id="JXKQ01000002">
    <property type="protein sequence ID" value="OJG46660.1"/>
    <property type="molecule type" value="Genomic_DNA"/>
</dbReference>
<dbReference type="GO" id="GO:0005886">
    <property type="term" value="C:plasma membrane"/>
    <property type="evidence" value="ECO:0007669"/>
    <property type="project" value="UniProtKB-SubCell"/>
</dbReference>
<keyword evidence="2" id="KW-1003">Cell membrane</keyword>
<feature type="transmembrane region" description="Helical" evidence="6">
    <location>
        <begin position="443"/>
        <end position="464"/>
    </location>
</feature>
<evidence type="ECO:0000256" key="2">
    <source>
        <dbReference type="ARBA" id="ARBA00022475"/>
    </source>
</evidence>
<keyword evidence="3 6" id="KW-0812">Transmembrane</keyword>
<dbReference type="InterPro" id="IPR051211">
    <property type="entry name" value="PG_lysyltransferase"/>
</dbReference>
<dbReference type="AlphaFoldDB" id="A0A1L8TQV5"/>
<dbReference type="SUPFAM" id="SSF55729">
    <property type="entry name" value="Acyl-CoA N-acyltransferases (Nat)"/>
    <property type="match status" value="1"/>
</dbReference>
<feature type="transmembrane region" description="Helical" evidence="6">
    <location>
        <begin position="134"/>
        <end position="154"/>
    </location>
</feature>
<comment type="subcellular location">
    <subcellularLocation>
        <location evidence="1">Cell membrane</location>
        <topology evidence="1">Multi-pass membrane protein</topology>
    </subcellularLocation>
</comment>
<feature type="transmembrane region" description="Helical" evidence="6">
    <location>
        <begin position="327"/>
        <end position="346"/>
    </location>
</feature>
<keyword evidence="5 6" id="KW-0472">Membrane</keyword>
<dbReference type="Proteomes" id="UP000182077">
    <property type="component" value="Unassembled WGS sequence"/>
</dbReference>
<dbReference type="NCBIfam" id="NF033480">
    <property type="entry name" value="bifunc_MprF"/>
    <property type="match status" value="1"/>
</dbReference>
<evidence type="ECO:0000256" key="1">
    <source>
        <dbReference type="ARBA" id="ARBA00004651"/>
    </source>
</evidence>
<feature type="transmembrane region" description="Helical" evidence="6">
    <location>
        <begin position="390"/>
        <end position="409"/>
    </location>
</feature>